<accession>A0A2T5FTZ1</accession>
<protein>
    <submittedName>
        <fullName evidence="2">Uncharacterized protein</fullName>
    </submittedName>
</protein>
<name>A0A2T5FTZ1_9SPHN</name>
<comment type="caution">
    <text evidence="2">The sequence shown here is derived from an EMBL/GenBank/DDBJ whole genome shotgun (WGS) entry which is preliminary data.</text>
</comment>
<keyword evidence="3" id="KW-1185">Reference proteome</keyword>
<evidence type="ECO:0000256" key="1">
    <source>
        <dbReference type="SAM" id="MobiDB-lite"/>
    </source>
</evidence>
<reference evidence="2 3" key="1">
    <citation type="submission" date="2017-09" db="EMBL/GenBank/DDBJ databases">
        <title>Sphingomonas panjinensis sp.nov., isolated from oil-contaminated soil.</title>
        <authorList>
            <person name="Wang L."/>
            <person name="Chen L."/>
        </authorList>
    </citation>
    <scope>NUCLEOTIDE SEQUENCE [LARGE SCALE GENOMIC DNA]</scope>
    <source>
        <strain evidence="2 3">FW-11</strain>
    </source>
</reference>
<organism evidence="2 3">
    <name type="scientific">Sphingomonas oleivorans</name>
    <dbReference type="NCBI Taxonomy" id="1735121"/>
    <lineage>
        <taxon>Bacteria</taxon>
        <taxon>Pseudomonadati</taxon>
        <taxon>Pseudomonadota</taxon>
        <taxon>Alphaproteobacteria</taxon>
        <taxon>Sphingomonadales</taxon>
        <taxon>Sphingomonadaceae</taxon>
        <taxon>Sphingomonas</taxon>
    </lineage>
</organism>
<evidence type="ECO:0000313" key="3">
    <source>
        <dbReference type="Proteomes" id="UP000244162"/>
    </source>
</evidence>
<gene>
    <name evidence="2" type="ORF">CLG96_16520</name>
</gene>
<evidence type="ECO:0000313" key="2">
    <source>
        <dbReference type="EMBL" id="PTQ07757.1"/>
    </source>
</evidence>
<feature type="region of interest" description="Disordered" evidence="1">
    <location>
        <begin position="1"/>
        <end position="31"/>
    </location>
</feature>
<proteinExistence type="predicted"/>
<dbReference type="EMBL" id="NWBU01000017">
    <property type="protein sequence ID" value="PTQ07757.1"/>
    <property type="molecule type" value="Genomic_DNA"/>
</dbReference>
<dbReference type="AlphaFoldDB" id="A0A2T5FTZ1"/>
<sequence>MSMKVGIRVQRPAEVTAEPGRIQADPHLRGGDLDRVDQIAQEGLDETAPAIAQARCERPGPGGQGWKIASGDR</sequence>
<dbReference type="Proteomes" id="UP000244162">
    <property type="component" value="Unassembled WGS sequence"/>
</dbReference>